<dbReference type="Gene3D" id="3.20.20.140">
    <property type="entry name" value="Metal-dependent hydrolases"/>
    <property type="match status" value="1"/>
</dbReference>
<reference evidence="1 2" key="1">
    <citation type="submission" date="2021-05" db="EMBL/GenBank/DDBJ databases">
        <title>Comparative genomic studies on the polysaccharide-degrading batcterial strains of the Flammeovirga genus.</title>
        <authorList>
            <person name="Zewei F."/>
            <person name="Zheng Z."/>
            <person name="Yu L."/>
            <person name="Ruyue G."/>
            <person name="Yanhong M."/>
            <person name="Yuanyuan C."/>
            <person name="Jingyan G."/>
            <person name="Wenjun H."/>
        </authorList>
    </citation>
    <scope>NUCLEOTIDE SEQUENCE [LARGE SCALE GENOMIC DNA]</scope>
    <source>
        <strain evidence="1 2">NBRC:100898</strain>
    </source>
</reference>
<proteinExistence type="predicted"/>
<dbReference type="AlphaFoldDB" id="A0AAX1NFC6"/>
<accession>A0AAX1NFC6</accession>
<evidence type="ECO:0000313" key="2">
    <source>
        <dbReference type="Proteomes" id="UP000678679"/>
    </source>
</evidence>
<dbReference type="SUPFAM" id="SSF51556">
    <property type="entry name" value="Metallo-dependent hydrolases"/>
    <property type="match status" value="1"/>
</dbReference>
<protein>
    <submittedName>
        <fullName evidence="1">Dipeptidase</fullName>
    </submittedName>
</protein>
<organism evidence="1 2">
    <name type="scientific">Flammeovirga yaeyamensis</name>
    <dbReference type="NCBI Taxonomy" id="367791"/>
    <lineage>
        <taxon>Bacteria</taxon>
        <taxon>Pseudomonadati</taxon>
        <taxon>Bacteroidota</taxon>
        <taxon>Cytophagia</taxon>
        <taxon>Cytophagales</taxon>
        <taxon>Flammeovirgaceae</taxon>
        <taxon>Flammeovirga</taxon>
    </lineage>
</organism>
<sequence length="504" mass="58495">MRKYADLHIHLALKHLVDKGLEGRMNIWDRIVYNPEIHKPERAASDQYDQSDLTSLVENNVKIAVVALHPVEIVATKSWKNRLIAKIFFGFEVDRLKKWSKNGVNAFTILNRELAVITQEEGEINTKKTLQNIQKNGDLEAKIAVDREDFDNEEITKIVLSIEGAHALTDLPYNTEGEKLKQEVLKNLRFLQFERNLPIFSLTLCHFANNRMVKQSWALPLPGVTKLIPIPVKRELDAPDFTFNDIGLAVLDQCLNQPKEHRILIDLKHTHVDARKEFYEKHIRNSDGSFKAPILASHCGVSGMPDFAAAAKVKNVKREGKKKKYQRFNPWAINFCDEELKIIMESEGLFGVSLDQRILGAANDEYYRAVRDHLKEQYGKSKWDDFYDKDRLGRIHAAMFLDNLLYTVHKMGDEKAWSCVCIGSDFDGIIDPIDCCPTVKYFPEFEELLFKEFNHLRFRNEENIFIPKDKTLETVLRDVFYNNINNFMKKHIHWYAMDKVELSV</sequence>
<keyword evidence="2" id="KW-1185">Reference proteome</keyword>
<dbReference type="EMBL" id="CP076133">
    <property type="protein sequence ID" value="QWG04808.1"/>
    <property type="molecule type" value="Genomic_DNA"/>
</dbReference>
<evidence type="ECO:0000313" key="1">
    <source>
        <dbReference type="EMBL" id="QWG04808.1"/>
    </source>
</evidence>
<dbReference type="Proteomes" id="UP000678679">
    <property type="component" value="Chromosome 2"/>
</dbReference>
<dbReference type="RefSeq" id="WP_169662491.1">
    <property type="nucleotide sequence ID" value="NZ_CP076133.1"/>
</dbReference>
<dbReference type="KEGG" id="fya:KMW28_28335"/>
<name>A0AAX1NFC6_9BACT</name>
<dbReference type="InterPro" id="IPR032466">
    <property type="entry name" value="Metal_Hydrolase"/>
</dbReference>
<gene>
    <name evidence="1" type="ORF">KMW28_28335</name>
</gene>